<comment type="caution">
    <text evidence="1">The sequence shown here is derived from an EMBL/GenBank/DDBJ whole genome shotgun (WGS) entry which is preliminary data.</text>
</comment>
<gene>
    <name evidence="1" type="ORF">FWILDA_LOCUS10521</name>
</gene>
<dbReference type="Proteomes" id="UP001153678">
    <property type="component" value="Unassembled WGS sequence"/>
</dbReference>
<proteinExistence type="predicted"/>
<name>A0A9W4WYR7_9GLOM</name>
<evidence type="ECO:0000313" key="2">
    <source>
        <dbReference type="Proteomes" id="UP001153678"/>
    </source>
</evidence>
<protein>
    <submittedName>
        <fullName evidence="1">94_t:CDS:1</fullName>
    </submittedName>
</protein>
<evidence type="ECO:0000313" key="1">
    <source>
        <dbReference type="EMBL" id="CAI2182314.1"/>
    </source>
</evidence>
<accession>A0A9W4WYR7</accession>
<dbReference type="AlphaFoldDB" id="A0A9W4WYR7"/>
<organism evidence="1 2">
    <name type="scientific">Funneliformis geosporum</name>
    <dbReference type="NCBI Taxonomy" id="1117311"/>
    <lineage>
        <taxon>Eukaryota</taxon>
        <taxon>Fungi</taxon>
        <taxon>Fungi incertae sedis</taxon>
        <taxon>Mucoromycota</taxon>
        <taxon>Glomeromycotina</taxon>
        <taxon>Glomeromycetes</taxon>
        <taxon>Glomerales</taxon>
        <taxon>Glomeraceae</taxon>
        <taxon>Funneliformis</taxon>
    </lineage>
</organism>
<sequence>MYSSLLITVRSKRGYYVRRVKESLWSTFVYDDLYKPIDPEDTQADTYISLIIKSIFTVKKECIQLNRVWIQLVLKVIFDEKHLSSKIDSDIVENWTEVISDTKMPSDQFVDDNNNISSKLNGETSVRINEDDKIHNYWIVTEAEEDIEPLDW</sequence>
<reference evidence="1" key="1">
    <citation type="submission" date="2022-08" db="EMBL/GenBank/DDBJ databases">
        <authorList>
            <person name="Kallberg Y."/>
            <person name="Tangrot J."/>
            <person name="Rosling A."/>
        </authorList>
    </citation>
    <scope>NUCLEOTIDE SEQUENCE</scope>
    <source>
        <strain evidence="1">Wild A</strain>
    </source>
</reference>
<dbReference type="OrthoDB" id="2444257at2759"/>
<keyword evidence="2" id="KW-1185">Reference proteome</keyword>
<dbReference type="EMBL" id="CAMKVN010002718">
    <property type="protein sequence ID" value="CAI2182314.1"/>
    <property type="molecule type" value="Genomic_DNA"/>
</dbReference>